<sequence length="359" mass="39640">MNPISNWFRRHFNNPQVIILVLLLTGLTLAVMAFAGILLPFLVSLVITYLLLGPVRLLERLHVPRLLAVLLVFLGFLAAVAFLMLTVVPVMVQQAVDLARNLPSIFAAMQTALMELPQKYPALFDPQQMEQVIASLRSEVLILGQRVLGWSVTSLYTLAALAIYAVLVPLLVFFMLKDRERIVNWMVQFLPEERPLADRVWRDVDRQLGNYIRGKVVEIIIVGVVTYIGFMLVGLNFSLLLAVLTGLSVLVPYIGATVITLPVAVIAYVQFGLGPGFIWAVGTYLVIQALDGNVLVPVLFSEVVDLHPVAIIVAILFFGGVWGFWGIVFAIPLATVVQAVLAAWPESPRQRLPRPTAGE</sequence>
<comment type="caution">
    <text evidence="9">The sequence shown here is derived from an EMBL/GenBank/DDBJ whole genome shotgun (WGS) entry which is preliminary data.</text>
</comment>
<dbReference type="Proteomes" id="UP001215503">
    <property type="component" value="Unassembled WGS sequence"/>
</dbReference>
<feature type="transmembrane region" description="Helical" evidence="8">
    <location>
        <begin position="276"/>
        <end position="299"/>
    </location>
</feature>
<evidence type="ECO:0000256" key="1">
    <source>
        <dbReference type="ARBA" id="ARBA00004651"/>
    </source>
</evidence>
<keyword evidence="7 8" id="KW-0472">Membrane</keyword>
<comment type="subcellular location">
    <subcellularLocation>
        <location evidence="1">Cell membrane</location>
        <topology evidence="1">Multi-pass membrane protein</topology>
    </subcellularLocation>
</comment>
<keyword evidence="3" id="KW-0813">Transport</keyword>
<keyword evidence="6 8" id="KW-1133">Transmembrane helix</keyword>
<name>A0ABT5YN23_9PROT</name>
<evidence type="ECO:0000256" key="4">
    <source>
        <dbReference type="ARBA" id="ARBA00022475"/>
    </source>
</evidence>
<gene>
    <name evidence="9" type="ORF">P2G67_10330</name>
</gene>
<evidence type="ECO:0000256" key="3">
    <source>
        <dbReference type="ARBA" id="ARBA00022448"/>
    </source>
</evidence>
<feature type="transmembrane region" description="Helical" evidence="8">
    <location>
        <begin position="311"/>
        <end position="344"/>
    </location>
</feature>
<dbReference type="RefSeq" id="WP_275822714.1">
    <property type="nucleotide sequence ID" value="NZ_JARHUD010000005.1"/>
</dbReference>
<feature type="transmembrane region" description="Helical" evidence="8">
    <location>
        <begin position="155"/>
        <end position="176"/>
    </location>
</feature>
<keyword evidence="5 8" id="KW-0812">Transmembrane</keyword>
<dbReference type="PANTHER" id="PTHR21716:SF53">
    <property type="entry name" value="PERMEASE PERM-RELATED"/>
    <property type="match status" value="1"/>
</dbReference>
<keyword evidence="10" id="KW-1185">Reference proteome</keyword>
<feature type="transmembrane region" description="Helical" evidence="8">
    <location>
        <begin position="67"/>
        <end position="92"/>
    </location>
</feature>
<reference evidence="9 10" key="1">
    <citation type="submission" date="2023-03" db="EMBL/GenBank/DDBJ databases">
        <title>Fodinicurvata sp. CAU 1616 isolated from sea sendiment.</title>
        <authorList>
            <person name="Kim W."/>
        </authorList>
    </citation>
    <scope>NUCLEOTIDE SEQUENCE [LARGE SCALE GENOMIC DNA]</scope>
    <source>
        <strain evidence="9 10">CAU 1616</strain>
    </source>
</reference>
<protein>
    <submittedName>
        <fullName evidence="9">AI-2E family transporter</fullName>
    </submittedName>
</protein>
<organism evidence="9 10">
    <name type="scientific">Aquibaculum arenosum</name>
    <dbReference type="NCBI Taxonomy" id="3032591"/>
    <lineage>
        <taxon>Bacteria</taxon>
        <taxon>Pseudomonadati</taxon>
        <taxon>Pseudomonadota</taxon>
        <taxon>Alphaproteobacteria</taxon>
        <taxon>Rhodospirillales</taxon>
        <taxon>Rhodovibrionaceae</taxon>
        <taxon>Aquibaculum</taxon>
    </lineage>
</organism>
<dbReference type="PANTHER" id="PTHR21716">
    <property type="entry name" value="TRANSMEMBRANE PROTEIN"/>
    <property type="match status" value="1"/>
</dbReference>
<keyword evidence="4" id="KW-1003">Cell membrane</keyword>
<evidence type="ECO:0000256" key="5">
    <source>
        <dbReference type="ARBA" id="ARBA00022692"/>
    </source>
</evidence>
<dbReference type="Pfam" id="PF01594">
    <property type="entry name" value="AI-2E_transport"/>
    <property type="match status" value="1"/>
</dbReference>
<comment type="similarity">
    <text evidence="2">Belongs to the autoinducer-2 exporter (AI-2E) (TC 2.A.86) family.</text>
</comment>
<evidence type="ECO:0000256" key="2">
    <source>
        <dbReference type="ARBA" id="ARBA00009773"/>
    </source>
</evidence>
<dbReference type="EMBL" id="JARHUD010000005">
    <property type="protein sequence ID" value="MDF2096373.1"/>
    <property type="molecule type" value="Genomic_DNA"/>
</dbReference>
<feature type="transmembrane region" description="Helical" evidence="8">
    <location>
        <begin position="216"/>
        <end position="244"/>
    </location>
</feature>
<evidence type="ECO:0000256" key="8">
    <source>
        <dbReference type="SAM" id="Phobius"/>
    </source>
</evidence>
<dbReference type="InterPro" id="IPR002549">
    <property type="entry name" value="AI-2E-like"/>
</dbReference>
<feature type="transmembrane region" description="Helical" evidence="8">
    <location>
        <begin position="250"/>
        <end position="269"/>
    </location>
</feature>
<evidence type="ECO:0000256" key="7">
    <source>
        <dbReference type="ARBA" id="ARBA00023136"/>
    </source>
</evidence>
<proteinExistence type="inferred from homology"/>
<accession>A0ABT5YN23</accession>
<evidence type="ECO:0000313" key="9">
    <source>
        <dbReference type="EMBL" id="MDF2096373.1"/>
    </source>
</evidence>
<feature type="transmembrane region" description="Helical" evidence="8">
    <location>
        <begin position="12"/>
        <end position="31"/>
    </location>
</feature>
<evidence type="ECO:0000256" key="6">
    <source>
        <dbReference type="ARBA" id="ARBA00022989"/>
    </source>
</evidence>
<evidence type="ECO:0000313" key="10">
    <source>
        <dbReference type="Proteomes" id="UP001215503"/>
    </source>
</evidence>